<dbReference type="PANTHER" id="PTHR31214:SF3">
    <property type="entry name" value="PROTEIN FAM221B"/>
    <property type="match status" value="1"/>
</dbReference>
<accession>A0A8J8NYH2</accession>
<dbReference type="InterPro" id="IPR026755">
    <property type="entry name" value="Fam221a/b"/>
</dbReference>
<dbReference type="Proteomes" id="UP000785679">
    <property type="component" value="Unassembled WGS sequence"/>
</dbReference>
<dbReference type="Pfam" id="PF14753">
    <property type="entry name" value="FAM221"/>
    <property type="match status" value="1"/>
</dbReference>
<gene>
    <name evidence="3" type="ORF">FGO68_gene11401</name>
</gene>
<evidence type="ECO:0000256" key="1">
    <source>
        <dbReference type="ARBA" id="ARBA00011026"/>
    </source>
</evidence>
<dbReference type="AlphaFoldDB" id="A0A8J8NYH2"/>
<protein>
    <submittedName>
        <fullName evidence="3">Uncharacterized protein</fullName>
    </submittedName>
</protein>
<keyword evidence="4" id="KW-1185">Reference proteome</keyword>
<comment type="similarity">
    <text evidence="1">Belongs to the FAM221 family.</text>
</comment>
<dbReference type="PANTHER" id="PTHR31214">
    <property type="entry name" value="PROTEIN FAM221A-RELATED"/>
    <property type="match status" value="1"/>
</dbReference>
<evidence type="ECO:0000313" key="3">
    <source>
        <dbReference type="EMBL" id="TNV82585.1"/>
    </source>
</evidence>
<comment type="caution">
    <text evidence="3">The sequence shown here is derived from an EMBL/GenBank/DDBJ whole genome shotgun (WGS) entry which is preliminary data.</text>
</comment>
<evidence type="ECO:0000256" key="2">
    <source>
        <dbReference type="SAM" id="MobiDB-lite"/>
    </source>
</evidence>
<sequence length="229" mass="24354">MTASESAVSLGASAGINLDSISLASLRRLRRHLANSAPARPSPSSLDAPRKQAWTGLCAGKALTYSNGAHPANCSCYQFSSDFACIGCDQKYEDHETLYETESERKALGKPIRGAYFPLTSDPVVQDETMKQLKVGPYAQSDEQVADQLAQLSLGGAGQVGGTGSSEEAKVVIQIQEDGQDGVMSRPGVTLIIEKKPIVRKHEASKPERSVQLMQAKGIGGQKAVPPKK</sequence>
<organism evidence="3 4">
    <name type="scientific">Halteria grandinella</name>
    <dbReference type="NCBI Taxonomy" id="5974"/>
    <lineage>
        <taxon>Eukaryota</taxon>
        <taxon>Sar</taxon>
        <taxon>Alveolata</taxon>
        <taxon>Ciliophora</taxon>
        <taxon>Intramacronucleata</taxon>
        <taxon>Spirotrichea</taxon>
        <taxon>Stichotrichia</taxon>
        <taxon>Sporadotrichida</taxon>
        <taxon>Halteriidae</taxon>
        <taxon>Halteria</taxon>
    </lineage>
</organism>
<dbReference type="EMBL" id="RRYP01004782">
    <property type="protein sequence ID" value="TNV82585.1"/>
    <property type="molecule type" value="Genomic_DNA"/>
</dbReference>
<feature type="region of interest" description="Disordered" evidence="2">
    <location>
        <begin position="201"/>
        <end position="229"/>
    </location>
</feature>
<evidence type="ECO:0000313" key="4">
    <source>
        <dbReference type="Proteomes" id="UP000785679"/>
    </source>
</evidence>
<proteinExistence type="inferred from homology"/>
<name>A0A8J8NYH2_HALGN</name>
<reference evidence="3" key="1">
    <citation type="submission" date="2019-06" db="EMBL/GenBank/DDBJ databases">
        <authorList>
            <person name="Zheng W."/>
        </authorList>
    </citation>
    <scope>NUCLEOTIDE SEQUENCE</scope>
    <source>
        <strain evidence="3">QDHG01</strain>
    </source>
</reference>
<dbReference type="OrthoDB" id="196393at2759"/>